<keyword evidence="2" id="KW-1185">Reference proteome</keyword>
<dbReference type="AlphaFoldDB" id="A0A2P6CFE9"/>
<evidence type="ECO:0000313" key="2">
    <source>
        <dbReference type="Proteomes" id="UP000247345"/>
    </source>
</evidence>
<accession>A0A2P6CFE9</accession>
<sequence length="263" mass="30992">MLASILLAKILADFLCQLLFSNFIAKPTQLILYNNVGYNLKMRNLRIISTIIIILTFLGCSIKKYYFPISELTNGKVYKYECKNEPNKTQYWKITYNPENKVLTTKAYESDFRQYELFKEKFTEEGTEVIEFISYIKNGKGRSIPLSNIPKDIDVFRWEKKDPYKYSAETLYAQNQKTIFSKEREFIGKSKIIILGKEYEAIKLKGSYKTIVVNSTDKFEYTQFSYYIKGIGLAKMEKEYSDGKKETLELTEIMTIEQWNKRQ</sequence>
<gene>
    <name evidence="1" type="ORF">BTO14_10335</name>
</gene>
<reference evidence="1 2" key="1">
    <citation type="submission" date="2016-12" db="EMBL/GenBank/DDBJ databases">
        <title>Trade-off between light-utilization and light-protection in marine flavobacteria.</title>
        <authorList>
            <person name="Kumagai Y."/>
            <person name="Yoshizawa S."/>
            <person name="Kogure K."/>
            <person name="Iwasaki W."/>
        </authorList>
    </citation>
    <scope>NUCLEOTIDE SEQUENCE [LARGE SCALE GENOMIC DNA]</scope>
    <source>
        <strain evidence="1 2">KCTC 12100</strain>
    </source>
</reference>
<name>A0A2P6CFE9_9FLAO</name>
<protein>
    <submittedName>
        <fullName evidence="1">Uncharacterized protein</fullName>
    </submittedName>
</protein>
<evidence type="ECO:0000313" key="1">
    <source>
        <dbReference type="EMBL" id="PQJ73642.1"/>
    </source>
</evidence>
<dbReference type="Proteomes" id="UP000247345">
    <property type="component" value="Unassembled WGS sequence"/>
</dbReference>
<organism evidence="1 2">
    <name type="scientific">Polaribacter butkevichii</name>
    <dbReference type="NCBI Taxonomy" id="218490"/>
    <lineage>
        <taxon>Bacteria</taxon>
        <taxon>Pseudomonadati</taxon>
        <taxon>Bacteroidota</taxon>
        <taxon>Flavobacteriia</taxon>
        <taxon>Flavobacteriales</taxon>
        <taxon>Flavobacteriaceae</taxon>
    </lineage>
</organism>
<dbReference type="EMBL" id="MSCK01000001">
    <property type="protein sequence ID" value="PQJ73642.1"/>
    <property type="molecule type" value="Genomic_DNA"/>
</dbReference>
<comment type="caution">
    <text evidence="1">The sequence shown here is derived from an EMBL/GenBank/DDBJ whole genome shotgun (WGS) entry which is preliminary data.</text>
</comment>
<proteinExistence type="predicted"/>